<organism evidence="1 2">
    <name type="scientific">Mucilaginibacter phyllosphaerae</name>
    <dbReference type="NCBI Taxonomy" id="1812349"/>
    <lineage>
        <taxon>Bacteria</taxon>
        <taxon>Pseudomonadati</taxon>
        <taxon>Bacteroidota</taxon>
        <taxon>Sphingobacteriia</taxon>
        <taxon>Sphingobacteriales</taxon>
        <taxon>Sphingobacteriaceae</taxon>
        <taxon>Mucilaginibacter</taxon>
    </lineage>
</organism>
<reference evidence="1 2" key="1">
    <citation type="submission" date="2020-08" db="EMBL/GenBank/DDBJ databases">
        <title>Genomic Encyclopedia of Type Strains, Phase IV (KMG-IV): sequencing the most valuable type-strain genomes for metagenomic binning, comparative biology and taxonomic classification.</title>
        <authorList>
            <person name="Goeker M."/>
        </authorList>
    </citation>
    <scope>NUCLEOTIDE SEQUENCE [LARGE SCALE GENOMIC DNA]</scope>
    <source>
        <strain evidence="1 2">DSM 100995</strain>
    </source>
</reference>
<proteinExistence type="predicted"/>
<protein>
    <submittedName>
        <fullName evidence="1">Uncharacterized protein</fullName>
    </submittedName>
</protein>
<comment type="caution">
    <text evidence="1">The sequence shown here is derived from an EMBL/GenBank/DDBJ whole genome shotgun (WGS) entry which is preliminary data.</text>
</comment>
<name>A0ABR6I8N9_9SPHI</name>
<keyword evidence="2" id="KW-1185">Reference proteome</keyword>
<sequence>MSSKKTTPAACALIENNFKYAIAKQHSWLIKNVLKFINS</sequence>
<accession>A0ABR6I8N9</accession>
<gene>
    <name evidence="1" type="ORF">GGR35_001848</name>
</gene>
<evidence type="ECO:0000313" key="1">
    <source>
        <dbReference type="EMBL" id="MBB3969245.1"/>
    </source>
</evidence>
<dbReference type="Proteomes" id="UP000583101">
    <property type="component" value="Unassembled WGS sequence"/>
</dbReference>
<evidence type="ECO:0000313" key="2">
    <source>
        <dbReference type="Proteomes" id="UP000583101"/>
    </source>
</evidence>
<dbReference type="EMBL" id="JACIEG010000003">
    <property type="protein sequence ID" value="MBB3969245.1"/>
    <property type="molecule type" value="Genomic_DNA"/>
</dbReference>